<feature type="signal peptide" evidence="2">
    <location>
        <begin position="1"/>
        <end position="20"/>
    </location>
</feature>
<keyword evidence="2" id="KW-0732">Signal</keyword>
<feature type="transmembrane region" description="Helical" evidence="1">
    <location>
        <begin position="112"/>
        <end position="135"/>
    </location>
</feature>
<keyword evidence="1" id="KW-1133">Transmembrane helix</keyword>
<reference evidence="3 4" key="2">
    <citation type="submission" date="2019-01" db="EMBL/GenBank/DDBJ databases">
        <title>The decoding of complex shrimp genome reveals the adaptation for benthos swimmer, frequently molting mechanism and breeding impact on genome.</title>
        <authorList>
            <person name="Sun Y."/>
            <person name="Gao Y."/>
            <person name="Yu Y."/>
        </authorList>
    </citation>
    <scope>NUCLEOTIDE SEQUENCE [LARGE SCALE GENOMIC DNA]</scope>
    <source>
        <tissue evidence="3">Muscle</tissue>
    </source>
</reference>
<gene>
    <name evidence="3" type="ORF">C7M84_006423</name>
</gene>
<proteinExistence type="predicted"/>
<dbReference type="Proteomes" id="UP000283509">
    <property type="component" value="Unassembled WGS sequence"/>
</dbReference>
<comment type="caution">
    <text evidence="3">The sequence shown here is derived from an EMBL/GenBank/DDBJ whole genome shotgun (WGS) entry which is preliminary data.</text>
</comment>
<dbReference type="EMBL" id="QCYY01001815">
    <property type="protein sequence ID" value="ROT75057.1"/>
    <property type="molecule type" value="Genomic_DNA"/>
</dbReference>
<evidence type="ECO:0000256" key="2">
    <source>
        <dbReference type="SAM" id="SignalP"/>
    </source>
</evidence>
<evidence type="ECO:0000256" key="1">
    <source>
        <dbReference type="SAM" id="Phobius"/>
    </source>
</evidence>
<organism evidence="3 4">
    <name type="scientific">Penaeus vannamei</name>
    <name type="common">Whiteleg shrimp</name>
    <name type="synonym">Litopenaeus vannamei</name>
    <dbReference type="NCBI Taxonomy" id="6689"/>
    <lineage>
        <taxon>Eukaryota</taxon>
        <taxon>Metazoa</taxon>
        <taxon>Ecdysozoa</taxon>
        <taxon>Arthropoda</taxon>
        <taxon>Crustacea</taxon>
        <taxon>Multicrustacea</taxon>
        <taxon>Malacostraca</taxon>
        <taxon>Eumalacostraca</taxon>
        <taxon>Eucarida</taxon>
        <taxon>Decapoda</taxon>
        <taxon>Dendrobranchiata</taxon>
        <taxon>Penaeoidea</taxon>
        <taxon>Penaeidae</taxon>
        <taxon>Penaeus</taxon>
    </lineage>
</organism>
<keyword evidence="1" id="KW-0812">Transmembrane</keyword>
<sequence length="181" mass="20942">MARVRTVVMLAWFACCEVEGWLGRKRRRRVCKEVVVNETREMAAAGRLTVTRATQRRDCRISPPFCITSSRSISRKSSLWEVVLILAFSKSDVVVLGGLSHSFSLEIRCFEVVLILSLSSSLVSFWEVVLILSFFKSFYQTARKRGRFPHNKCRPIGLSILWKLVSERRERNSKRRKGEEK</sequence>
<protein>
    <recommendedName>
        <fullName evidence="5">Secreted protein</fullName>
    </recommendedName>
</protein>
<feature type="chain" id="PRO_5018528411" description="Secreted protein" evidence="2">
    <location>
        <begin position="21"/>
        <end position="181"/>
    </location>
</feature>
<accession>A0A3R7PKS0</accession>
<keyword evidence="4" id="KW-1185">Reference proteome</keyword>
<evidence type="ECO:0000313" key="3">
    <source>
        <dbReference type="EMBL" id="ROT75057.1"/>
    </source>
</evidence>
<reference evidence="3 4" key="1">
    <citation type="submission" date="2018-04" db="EMBL/GenBank/DDBJ databases">
        <authorList>
            <person name="Zhang X."/>
            <person name="Yuan J."/>
            <person name="Li F."/>
            <person name="Xiang J."/>
        </authorList>
    </citation>
    <scope>NUCLEOTIDE SEQUENCE [LARGE SCALE GENOMIC DNA]</scope>
    <source>
        <tissue evidence="3">Muscle</tissue>
    </source>
</reference>
<evidence type="ECO:0000313" key="4">
    <source>
        <dbReference type="Proteomes" id="UP000283509"/>
    </source>
</evidence>
<name>A0A3R7PKS0_PENVA</name>
<keyword evidence="1" id="KW-0472">Membrane</keyword>
<evidence type="ECO:0008006" key="5">
    <source>
        <dbReference type="Google" id="ProtNLM"/>
    </source>
</evidence>
<dbReference type="AlphaFoldDB" id="A0A3R7PKS0"/>